<dbReference type="Proteomes" id="UP001732700">
    <property type="component" value="Chromosome 6A"/>
</dbReference>
<evidence type="ECO:0000313" key="2">
    <source>
        <dbReference type="Proteomes" id="UP001732700"/>
    </source>
</evidence>
<organism evidence="1 2">
    <name type="scientific">Avena sativa</name>
    <name type="common">Oat</name>
    <dbReference type="NCBI Taxonomy" id="4498"/>
    <lineage>
        <taxon>Eukaryota</taxon>
        <taxon>Viridiplantae</taxon>
        <taxon>Streptophyta</taxon>
        <taxon>Embryophyta</taxon>
        <taxon>Tracheophyta</taxon>
        <taxon>Spermatophyta</taxon>
        <taxon>Magnoliopsida</taxon>
        <taxon>Liliopsida</taxon>
        <taxon>Poales</taxon>
        <taxon>Poaceae</taxon>
        <taxon>BOP clade</taxon>
        <taxon>Pooideae</taxon>
        <taxon>Poodae</taxon>
        <taxon>Poeae</taxon>
        <taxon>Poeae Chloroplast Group 1 (Aveneae type)</taxon>
        <taxon>Aveninae</taxon>
        <taxon>Avena</taxon>
    </lineage>
</organism>
<name>A0ACD5YP18_AVESA</name>
<reference evidence="1" key="2">
    <citation type="submission" date="2025-09" db="UniProtKB">
        <authorList>
            <consortium name="EnsemblPlants"/>
        </authorList>
    </citation>
    <scope>IDENTIFICATION</scope>
</reference>
<sequence>MQIGSGGFATVYKGILGTGMVAVKKLFETFDVEEKRFNEEVDCLMDTRHTNIVRFLGYCSNTRSIEAEYQGKIVMADERQRLLCFEYLPRGSLDKYITRESCVLEWIKCYEIIKGICDGLHYLHSKQRIVHLDLKPTNILLDDKMVPKIADFGLSRRFGEKQSQTFTSKLFGTLGYMAPEFLNGQITFKLDIYSLGIIIIEMMTGKKGYHDVEDVLDIWRNRLPKSWQEIHMEQLRVCAQIGMECIDNNPAKRPVTQNIIDRLVEIESRGCSIQTSGSSSSVPQAEKDYSELHQWTPKAPGGISYDETGIILMRRYVVGRQLGQGNFAKVYCAQDLTTGEVVAIKMIDKDKVSRVGLMAQKEMEVSIVRKISHPNIVHLFEVMASKSKMYLVLEYAKGGELLNKISEGKFSEDVARVYFYQLISAVGYCHSRGIYHGDLKPENLLLDQDGYLKISGFGLSALAEPKRHDGLLHTTCQTSAYEAPEVLSKKGYDGAKADIWSCGVILLVLLAGYLPFQDTNLINMYMKISRAEYRCPRPLSAELKELLSMILDPDPVSRASISMIKKSVWFRKHTDANRLEIKHETIDKVYKGQDKTSDLTECSNSVDHEVSTSLTNLNAFDIISLSKGFNISTLLEEKYHLRNDKFTTTNPAETIFAKLNELAKKLKLRIKILQNGLLRLIAPKEGMKGFVEFDTAVSEITPTFLLVEFEKTNGDTIEYEQLMKDEIRPALKDVVWAWQDDLDPL</sequence>
<accession>A0ACD5YP18</accession>
<protein>
    <submittedName>
        <fullName evidence="1">Uncharacterized protein</fullName>
    </submittedName>
</protein>
<proteinExistence type="predicted"/>
<reference evidence="1" key="1">
    <citation type="submission" date="2021-05" db="EMBL/GenBank/DDBJ databases">
        <authorList>
            <person name="Scholz U."/>
            <person name="Mascher M."/>
            <person name="Fiebig A."/>
        </authorList>
    </citation>
    <scope>NUCLEOTIDE SEQUENCE [LARGE SCALE GENOMIC DNA]</scope>
</reference>
<keyword evidence="2" id="KW-1185">Reference proteome</keyword>
<evidence type="ECO:0000313" key="1">
    <source>
        <dbReference type="EnsemblPlants" id="AVESA.00010b.r2.6AG1008460.1.CDS"/>
    </source>
</evidence>
<dbReference type="EnsemblPlants" id="AVESA.00010b.r2.6AG1008460.1">
    <property type="protein sequence ID" value="AVESA.00010b.r2.6AG1008460.1.CDS"/>
    <property type="gene ID" value="AVESA.00010b.r2.6AG1008460"/>
</dbReference>